<dbReference type="Gene3D" id="3.60.21.10">
    <property type="match status" value="1"/>
</dbReference>
<accession>A0A251X6L2</accession>
<protein>
    <submittedName>
        <fullName evidence="5">Uncharacterized protein</fullName>
    </submittedName>
</protein>
<evidence type="ECO:0000256" key="1">
    <source>
        <dbReference type="ARBA" id="ARBA00022729"/>
    </source>
</evidence>
<keyword evidence="6" id="KW-1185">Reference proteome</keyword>
<gene>
    <name evidence="5" type="ORF">TPSD3_12420</name>
</gene>
<evidence type="ECO:0000313" key="5">
    <source>
        <dbReference type="EMBL" id="OUD12937.1"/>
    </source>
</evidence>
<dbReference type="Pfam" id="PF00149">
    <property type="entry name" value="Metallophos"/>
    <property type="match status" value="1"/>
</dbReference>
<dbReference type="GO" id="GO:0008768">
    <property type="term" value="F:UDP-sugar diphosphatase activity"/>
    <property type="evidence" value="ECO:0007669"/>
    <property type="project" value="TreeGrafter"/>
</dbReference>
<evidence type="ECO:0000256" key="2">
    <source>
        <dbReference type="RuleBase" id="RU362119"/>
    </source>
</evidence>
<evidence type="ECO:0000259" key="3">
    <source>
        <dbReference type="Pfam" id="PF00149"/>
    </source>
</evidence>
<dbReference type="InterPro" id="IPR008334">
    <property type="entry name" value="5'-Nucleotdase_C"/>
</dbReference>
<keyword evidence="2" id="KW-0378">Hydrolase</keyword>
<sequence length="780" mass="85665">MMRKLTIRLTGFVTAFFILLIGWLTPAYATTCPAPVYHVEQAELQLACVQFGRQTLSMHLKYDPSVDDQNVHLALTKLGNAQCTPLPGQCARLDAQLELTMPLFLSNQPEEKHHVTLRHLEKNGDAFWILHQVEPLDTQNPIVLEKITSNPQGEFTQLYALKGDFSHFPHKKEFKIAPNVNPPTATLQNGETYALKIFHFNDLHNNLRVTNSARGDTHYLSQMVKIVKNTRQQAKNNTSVLFLSAGDDHIGNPLDELLGAAVGEFKASASYRAYSAAGVDAAVLGNHEFDRGTEILAKAIESDANFPLLSANIFGSRYLNDKHYSPAIIGVTKSGVRVGILGLTTKISTRLGSSDDPNSNAEDMAKVATRAIPYLEPLVDVIVILSHVGYNAPIDGAVRHALELGDVQIAEAAAFVSDLPMVLIGGHTHTVLNAQGLDTFLSGIPTVQAGSSGSHLGEFSYTLFPSTTYLRTHATARLHGLKRRDQRPATINAENYNPALYEQDSDVDLEFEQSVIQPLYDLLKVKLSELIGQAGNSDELTTESVIAKRYLGQTAIHNFMNDAIVARSVHFPLRADNTQQVDIAVFNASGVSRGVVPNQMITFEDWFQVMPFADLIVVINMTGAEIKQMLMSNAQRILRPEQLAQNGGTATPEDLAGFVYSYGFLQFSKDLKYTIRLNDQPKNAVAEAITIQGRPIDEVLDQTFRVAFGDFIALRGGGSENWRGQTTEAGQPALGFDLTVLPKDETGLIYRNEIIQHIRNIGAVDESTGAVVDDRLTIIP</sequence>
<dbReference type="Gene3D" id="3.90.780.10">
    <property type="entry name" value="5'-Nucleotidase, C-terminal domain"/>
    <property type="match status" value="1"/>
</dbReference>
<name>A0A251X6L2_9GAMM</name>
<dbReference type="Proteomes" id="UP000194798">
    <property type="component" value="Unassembled WGS sequence"/>
</dbReference>
<dbReference type="AlphaFoldDB" id="A0A251X6L2"/>
<dbReference type="OrthoDB" id="9803927at2"/>
<organism evidence="5 6">
    <name type="scientific">Thioflexithrix psekupsensis</name>
    <dbReference type="NCBI Taxonomy" id="1570016"/>
    <lineage>
        <taxon>Bacteria</taxon>
        <taxon>Pseudomonadati</taxon>
        <taxon>Pseudomonadota</taxon>
        <taxon>Gammaproteobacteria</taxon>
        <taxon>Thiotrichales</taxon>
        <taxon>Thioflexithrix</taxon>
    </lineage>
</organism>
<keyword evidence="1" id="KW-0732">Signal</keyword>
<dbReference type="InterPro" id="IPR036907">
    <property type="entry name" value="5'-Nucleotdase_C_sf"/>
</dbReference>
<dbReference type="GO" id="GO:0008253">
    <property type="term" value="F:5'-nucleotidase activity"/>
    <property type="evidence" value="ECO:0007669"/>
    <property type="project" value="TreeGrafter"/>
</dbReference>
<proteinExistence type="inferred from homology"/>
<dbReference type="Pfam" id="PF02872">
    <property type="entry name" value="5_nucleotid_C"/>
    <property type="match status" value="1"/>
</dbReference>
<dbReference type="SUPFAM" id="SSF55816">
    <property type="entry name" value="5'-nucleotidase (syn. UDP-sugar hydrolase), C-terminal domain"/>
    <property type="match status" value="1"/>
</dbReference>
<dbReference type="GO" id="GO:0030288">
    <property type="term" value="C:outer membrane-bounded periplasmic space"/>
    <property type="evidence" value="ECO:0007669"/>
    <property type="project" value="TreeGrafter"/>
</dbReference>
<keyword evidence="2" id="KW-0547">Nucleotide-binding</keyword>
<feature type="domain" description="Calcineurin-like phosphoesterase" evidence="3">
    <location>
        <begin position="195"/>
        <end position="430"/>
    </location>
</feature>
<dbReference type="GO" id="GO:0009166">
    <property type="term" value="P:nucleotide catabolic process"/>
    <property type="evidence" value="ECO:0007669"/>
    <property type="project" value="InterPro"/>
</dbReference>
<dbReference type="RefSeq" id="WP_086488877.1">
    <property type="nucleotide sequence ID" value="NZ_MSLT01000019.1"/>
</dbReference>
<reference evidence="5 6" key="1">
    <citation type="submission" date="2016-12" db="EMBL/GenBank/DDBJ databases">
        <title>Thioflexothrix psekupsii D3 genome sequencing and assembly.</title>
        <authorList>
            <person name="Fomenkov A."/>
            <person name="Vincze T."/>
            <person name="Grabovich M."/>
            <person name="Anton B.P."/>
            <person name="Dubinina G."/>
            <person name="Orlova M."/>
            <person name="Belousova E."/>
            <person name="Roberts R.J."/>
        </authorList>
    </citation>
    <scope>NUCLEOTIDE SEQUENCE [LARGE SCALE GENOMIC DNA]</scope>
    <source>
        <strain evidence="5">D3</strain>
    </source>
</reference>
<dbReference type="InterPro" id="IPR029052">
    <property type="entry name" value="Metallo-depent_PP-like"/>
</dbReference>
<dbReference type="PRINTS" id="PR01607">
    <property type="entry name" value="APYRASEFAMLY"/>
</dbReference>
<comment type="caution">
    <text evidence="5">The sequence shown here is derived from an EMBL/GenBank/DDBJ whole genome shotgun (WGS) entry which is preliminary data.</text>
</comment>
<dbReference type="InterPro" id="IPR006179">
    <property type="entry name" value="5_nucleotidase/apyrase"/>
</dbReference>
<dbReference type="PANTHER" id="PTHR11575">
    <property type="entry name" value="5'-NUCLEOTIDASE-RELATED"/>
    <property type="match status" value="1"/>
</dbReference>
<evidence type="ECO:0000259" key="4">
    <source>
        <dbReference type="Pfam" id="PF02872"/>
    </source>
</evidence>
<dbReference type="SUPFAM" id="SSF56300">
    <property type="entry name" value="Metallo-dependent phosphatases"/>
    <property type="match status" value="1"/>
</dbReference>
<evidence type="ECO:0000313" key="6">
    <source>
        <dbReference type="Proteomes" id="UP000194798"/>
    </source>
</evidence>
<dbReference type="InterPro" id="IPR004843">
    <property type="entry name" value="Calcineurin-like_PHP"/>
</dbReference>
<dbReference type="GO" id="GO:0000166">
    <property type="term" value="F:nucleotide binding"/>
    <property type="evidence" value="ECO:0007669"/>
    <property type="project" value="UniProtKB-KW"/>
</dbReference>
<feature type="domain" description="5'-Nucleotidase C-terminal" evidence="4">
    <location>
        <begin position="542"/>
        <end position="718"/>
    </location>
</feature>
<dbReference type="EMBL" id="MSLT01000019">
    <property type="protein sequence ID" value="OUD12937.1"/>
    <property type="molecule type" value="Genomic_DNA"/>
</dbReference>
<dbReference type="PANTHER" id="PTHR11575:SF24">
    <property type="entry name" value="5'-NUCLEOTIDASE"/>
    <property type="match status" value="1"/>
</dbReference>
<comment type="similarity">
    <text evidence="2">Belongs to the 5'-nucleotidase family.</text>
</comment>